<dbReference type="Proteomes" id="UP000036873">
    <property type="component" value="Unassembled WGS sequence"/>
</dbReference>
<dbReference type="PROSITE" id="PS51085">
    <property type="entry name" value="2FE2S_FER_2"/>
    <property type="match status" value="1"/>
</dbReference>
<organism evidence="2 3">
    <name type="scientific">Acetobacterium bakii</name>
    <dbReference type="NCBI Taxonomy" id="52689"/>
    <lineage>
        <taxon>Bacteria</taxon>
        <taxon>Bacillati</taxon>
        <taxon>Bacillota</taxon>
        <taxon>Clostridia</taxon>
        <taxon>Eubacteriales</taxon>
        <taxon>Eubacteriaceae</taxon>
        <taxon>Acetobacterium</taxon>
    </lineage>
</organism>
<dbReference type="InterPro" id="IPR001041">
    <property type="entry name" value="2Fe-2S_ferredoxin-type"/>
</dbReference>
<dbReference type="InterPro" id="IPR036010">
    <property type="entry name" value="2Fe-2S_ferredoxin-like_sf"/>
</dbReference>
<dbReference type="Pfam" id="PF17651">
    <property type="entry name" value="Raco_middle"/>
    <property type="match status" value="1"/>
</dbReference>
<proteinExistence type="predicted"/>
<dbReference type="SUPFAM" id="SSF54292">
    <property type="entry name" value="2Fe-2S ferredoxin-like"/>
    <property type="match status" value="1"/>
</dbReference>
<sequence length="578" mass="63410">MYQLTFINQKMSICVNGGTLADASSKAGFPLDLVCGGKGTCGKCSVTIESNGLKRNELACQFEITEDLTIYLDASQFLDQASLLTHHLAPQDVIFNPSISKTHFLHSDMMPETYSDHLKNANAPLLQKFSVIINTTEKDGFTAVYRQSQIIDFQKGDTTDWLFGGAIDIGTTSVVLYVYDLKTGELIQTESALNKQITFGADVITRILSCQEQDTALTEQNNCIRSTINSLLEKCYVNHPHLRDHLYQLILCGNSTMQHLFFKLNPIALGVFPFSNITQNSILTNNVHCGLDLPDFSTIEFLPLLGGFVGADTTAVLLTLPQDEKKYLMIDLGTNGEIAVGNTQQFYTASTACGPALEGANIECGMRASEGAIEKITLANDVISFKVIGDTQPIGLCGSAIVDAVAILRSIEIIDETGYLLTPDEYRKKRPDSQLFSQLTLLETDDVVFYFSNETVPVYISQKDIRQIQLAKSSIYSGCLTLLKECDLVLDDIDALVLAGAFGNFIDIENALAIGLLPLIPKEKIISIGNGAGHGVQLCLLNQHENQRTQSIQSHTKQVNLADSADFMEAYIMNMNFN</sequence>
<dbReference type="InterPro" id="IPR027980">
    <property type="entry name" value="RACo_C"/>
</dbReference>
<dbReference type="AlphaFoldDB" id="A0A0L6U515"/>
<dbReference type="Gene3D" id="3.30.420.480">
    <property type="entry name" value="Domain of unknown function (DUF4445)"/>
    <property type="match status" value="1"/>
</dbReference>
<dbReference type="GO" id="GO:0051536">
    <property type="term" value="F:iron-sulfur cluster binding"/>
    <property type="evidence" value="ECO:0007669"/>
    <property type="project" value="InterPro"/>
</dbReference>
<dbReference type="EMBL" id="LGYO01000001">
    <property type="protein sequence ID" value="KNZ43608.1"/>
    <property type="molecule type" value="Genomic_DNA"/>
</dbReference>
<dbReference type="STRING" id="52689.AKG39_00145"/>
<reference evidence="3" key="1">
    <citation type="submission" date="2015-07" db="EMBL/GenBank/DDBJ databases">
        <title>Draft genome sequence of Acetobacterium bakii DSM 8293, a potential psychrophilic chemical producer through syngas fermentation.</title>
        <authorList>
            <person name="Song Y."/>
            <person name="Hwang S."/>
            <person name="Cho B.-K."/>
        </authorList>
    </citation>
    <scope>NUCLEOTIDE SEQUENCE [LARGE SCALE GENOMIC DNA]</scope>
    <source>
        <strain evidence="3">DSM 8239</strain>
    </source>
</reference>
<dbReference type="InterPro" id="IPR052911">
    <property type="entry name" value="Corrinoid_activation_enz"/>
</dbReference>
<accession>A0A0L6U515</accession>
<comment type="caution">
    <text evidence="2">The sequence shown here is derived from an EMBL/GenBank/DDBJ whole genome shotgun (WGS) entry which is preliminary data.</text>
</comment>
<dbReference type="RefSeq" id="WP_083439332.1">
    <property type="nucleotide sequence ID" value="NZ_LGYO01000001.1"/>
</dbReference>
<dbReference type="InterPro" id="IPR012675">
    <property type="entry name" value="Beta-grasp_dom_sf"/>
</dbReference>
<evidence type="ECO:0000313" key="3">
    <source>
        <dbReference type="Proteomes" id="UP000036873"/>
    </source>
</evidence>
<gene>
    <name evidence="2" type="ORF">AKG39_00145</name>
</gene>
<dbReference type="PANTHER" id="PTHR42895">
    <property type="entry name" value="IRON-SULFUR CLUSTER-BINDING PROTEIN-RELATED"/>
    <property type="match status" value="1"/>
</dbReference>
<evidence type="ECO:0000259" key="1">
    <source>
        <dbReference type="PROSITE" id="PS51085"/>
    </source>
</evidence>
<dbReference type="PANTHER" id="PTHR42895:SF2">
    <property type="entry name" value="IRON-SULFUR CLUSTER PROTEIN"/>
    <property type="match status" value="1"/>
</dbReference>
<protein>
    <recommendedName>
        <fullName evidence="1">2Fe-2S ferredoxin-type domain-containing protein</fullName>
    </recommendedName>
</protein>
<dbReference type="CDD" id="cd00207">
    <property type="entry name" value="fer2"/>
    <property type="match status" value="1"/>
</dbReference>
<dbReference type="InterPro" id="IPR042259">
    <property type="entry name" value="Raco-like_middle_sf"/>
</dbReference>
<feature type="domain" description="2Fe-2S ferredoxin-type" evidence="1">
    <location>
        <begin position="2"/>
        <end position="76"/>
    </location>
</feature>
<name>A0A0L6U515_9FIRM</name>
<dbReference type="Pfam" id="PF14574">
    <property type="entry name" value="RACo_C_ter"/>
    <property type="match status" value="1"/>
</dbReference>
<dbReference type="InterPro" id="IPR041414">
    <property type="entry name" value="Raco-like_middle"/>
</dbReference>
<dbReference type="Pfam" id="PF00111">
    <property type="entry name" value="Fer2"/>
    <property type="match status" value="1"/>
</dbReference>
<evidence type="ECO:0000313" key="2">
    <source>
        <dbReference type="EMBL" id="KNZ43608.1"/>
    </source>
</evidence>
<keyword evidence="3" id="KW-1185">Reference proteome</keyword>
<dbReference type="OrthoDB" id="9810588at2"/>
<dbReference type="PATRIC" id="fig|52689.4.peg.30"/>
<dbReference type="Gene3D" id="3.10.20.30">
    <property type="match status" value="1"/>
</dbReference>